<sequence>MFKILYLSNCFPPSHLSAFSFLQLRIHVSPFSVVADGRCKRDGKFIEHVGTYEAIPNKNMEKHTMMNTERIKYWISVGAQPTKPVARLLAQAGLIPPPPGFEARRLMREKLIDNPTGTTPFQKWMDELPQGERKNYLKVLNHKIRITDAKGRCGYCHDVGHGKDTCPVRKEDRLTYKSEDSADAKTPTKSKDLPKAGSSIDTAAQETETTTDGKDAGSKKSSDIPKETEAAQKDTGSDKK</sequence>
<dbReference type="GO" id="GO:0003735">
    <property type="term" value="F:structural constituent of ribosome"/>
    <property type="evidence" value="ECO:0007669"/>
    <property type="project" value="InterPro"/>
</dbReference>
<dbReference type="GO" id="GO:0005763">
    <property type="term" value="C:mitochondrial small ribosomal subunit"/>
    <property type="evidence" value="ECO:0007669"/>
    <property type="project" value="TreeGrafter"/>
</dbReference>
<dbReference type="NCBIfam" id="TIGR00002">
    <property type="entry name" value="S16"/>
    <property type="match status" value="1"/>
</dbReference>
<dbReference type="OrthoDB" id="407221at2759"/>
<dbReference type="EMBL" id="KQ244868">
    <property type="protein sequence ID" value="KNC74016.1"/>
    <property type="molecule type" value="Genomic_DNA"/>
</dbReference>
<protein>
    <recommendedName>
        <fullName evidence="7">Ribosomal protein S16</fullName>
    </recommendedName>
</protein>
<feature type="compositionally biased region" description="Basic and acidic residues" evidence="4">
    <location>
        <begin position="211"/>
        <end position="240"/>
    </location>
</feature>
<name>A0A0L0FBZ5_9EUKA</name>
<evidence type="ECO:0000256" key="1">
    <source>
        <dbReference type="ARBA" id="ARBA00006668"/>
    </source>
</evidence>
<feature type="compositionally biased region" description="Low complexity" evidence="4">
    <location>
        <begin position="201"/>
        <end position="210"/>
    </location>
</feature>
<dbReference type="SUPFAM" id="SSF54565">
    <property type="entry name" value="Ribosomal protein S16"/>
    <property type="match status" value="1"/>
</dbReference>
<keyword evidence="3" id="KW-0687">Ribonucleoprotein</keyword>
<evidence type="ECO:0008006" key="7">
    <source>
        <dbReference type="Google" id="ProtNLM"/>
    </source>
</evidence>
<proteinExistence type="inferred from homology"/>
<feature type="region of interest" description="Disordered" evidence="4">
    <location>
        <begin position="177"/>
        <end position="240"/>
    </location>
</feature>
<dbReference type="InterPro" id="IPR023803">
    <property type="entry name" value="Ribosomal_bS16_dom_sf"/>
</dbReference>
<dbReference type="STRING" id="667725.A0A0L0FBZ5"/>
<reference evidence="5 6" key="1">
    <citation type="submission" date="2011-02" db="EMBL/GenBank/DDBJ databases">
        <title>The Genome Sequence of Sphaeroforma arctica JP610.</title>
        <authorList>
            <consortium name="The Broad Institute Genome Sequencing Platform"/>
            <person name="Russ C."/>
            <person name="Cuomo C."/>
            <person name="Young S.K."/>
            <person name="Zeng Q."/>
            <person name="Gargeya S."/>
            <person name="Alvarado L."/>
            <person name="Berlin A."/>
            <person name="Chapman S.B."/>
            <person name="Chen Z."/>
            <person name="Freedman E."/>
            <person name="Gellesch M."/>
            <person name="Goldberg J."/>
            <person name="Griggs A."/>
            <person name="Gujja S."/>
            <person name="Heilman E."/>
            <person name="Heiman D."/>
            <person name="Howarth C."/>
            <person name="Mehta T."/>
            <person name="Neiman D."/>
            <person name="Pearson M."/>
            <person name="Roberts A."/>
            <person name="Saif S."/>
            <person name="Shea T."/>
            <person name="Shenoy N."/>
            <person name="Sisk P."/>
            <person name="Stolte C."/>
            <person name="Sykes S."/>
            <person name="White J."/>
            <person name="Yandava C."/>
            <person name="Burger G."/>
            <person name="Gray M.W."/>
            <person name="Holland P.W.H."/>
            <person name="King N."/>
            <person name="Lang F.B.F."/>
            <person name="Roger A.J."/>
            <person name="Ruiz-Trillo I."/>
            <person name="Haas B."/>
            <person name="Nusbaum C."/>
            <person name="Birren B."/>
        </authorList>
    </citation>
    <scope>NUCLEOTIDE SEQUENCE [LARGE SCALE GENOMIC DNA]</scope>
    <source>
        <strain evidence="5 6">JP610</strain>
    </source>
</reference>
<evidence type="ECO:0000313" key="6">
    <source>
        <dbReference type="Proteomes" id="UP000054560"/>
    </source>
</evidence>
<evidence type="ECO:0000256" key="3">
    <source>
        <dbReference type="ARBA" id="ARBA00023274"/>
    </source>
</evidence>
<dbReference type="PANTHER" id="PTHR12919:SF20">
    <property type="entry name" value="SMALL RIBOSOMAL SUBUNIT PROTEIN BS16M"/>
    <property type="match status" value="1"/>
</dbReference>
<evidence type="ECO:0000313" key="5">
    <source>
        <dbReference type="EMBL" id="KNC74016.1"/>
    </source>
</evidence>
<dbReference type="Pfam" id="PF00886">
    <property type="entry name" value="Ribosomal_S16"/>
    <property type="match status" value="1"/>
</dbReference>
<evidence type="ECO:0000256" key="2">
    <source>
        <dbReference type="ARBA" id="ARBA00022980"/>
    </source>
</evidence>
<dbReference type="Proteomes" id="UP000054560">
    <property type="component" value="Unassembled WGS sequence"/>
</dbReference>
<evidence type="ECO:0000256" key="4">
    <source>
        <dbReference type="SAM" id="MobiDB-lite"/>
    </source>
</evidence>
<keyword evidence="6" id="KW-1185">Reference proteome</keyword>
<keyword evidence="2" id="KW-0689">Ribosomal protein</keyword>
<gene>
    <name evidence="5" type="ORF">SARC_13426</name>
</gene>
<organism evidence="5 6">
    <name type="scientific">Sphaeroforma arctica JP610</name>
    <dbReference type="NCBI Taxonomy" id="667725"/>
    <lineage>
        <taxon>Eukaryota</taxon>
        <taxon>Ichthyosporea</taxon>
        <taxon>Ichthyophonida</taxon>
        <taxon>Sphaeroforma</taxon>
    </lineage>
</organism>
<dbReference type="eggNOG" id="KOG3419">
    <property type="taxonomic scope" value="Eukaryota"/>
</dbReference>
<accession>A0A0L0FBZ5</accession>
<dbReference type="PANTHER" id="PTHR12919">
    <property type="entry name" value="30S RIBOSOMAL PROTEIN S16"/>
    <property type="match status" value="1"/>
</dbReference>
<comment type="similarity">
    <text evidence="1">Belongs to the bacterial ribosomal protein bS16 family.</text>
</comment>
<dbReference type="AlphaFoldDB" id="A0A0L0FBZ5"/>
<dbReference type="InterPro" id="IPR000307">
    <property type="entry name" value="Ribosomal_bS16"/>
</dbReference>
<dbReference type="RefSeq" id="XP_014147918.1">
    <property type="nucleotide sequence ID" value="XM_014292443.1"/>
</dbReference>
<dbReference type="GO" id="GO:0032543">
    <property type="term" value="P:mitochondrial translation"/>
    <property type="evidence" value="ECO:0007669"/>
    <property type="project" value="TreeGrafter"/>
</dbReference>
<dbReference type="GeneID" id="25913930"/>
<dbReference type="Gene3D" id="3.30.1320.10">
    <property type="match status" value="1"/>
</dbReference>